<comment type="similarity">
    <text evidence="10">Belongs to the TrkH potassium transport family.</text>
</comment>
<feature type="transmembrane region" description="Helical" evidence="12">
    <location>
        <begin position="327"/>
        <end position="346"/>
    </location>
</feature>
<feature type="binding site" evidence="11">
    <location>
        <position position="433"/>
    </location>
    <ligand>
        <name>K(+)</name>
        <dbReference type="ChEBI" id="CHEBI:29103"/>
    </ligand>
</feature>
<comment type="subcellular location">
    <subcellularLocation>
        <location evidence="10">Cell inner membrane</location>
        <topology evidence="10">Multi-pass membrane protein</topology>
    </subcellularLocation>
    <subcellularLocation>
        <location evidence="1">Cell membrane</location>
        <topology evidence="1">Multi-pass membrane protein</topology>
    </subcellularLocation>
</comment>
<evidence type="ECO:0000256" key="6">
    <source>
        <dbReference type="ARBA" id="ARBA00022958"/>
    </source>
</evidence>
<feature type="transmembrane region" description="Helical" evidence="12">
    <location>
        <begin position="135"/>
        <end position="155"/>
    </location>
</feature>
<evidence type="ECO:0000256" key="8">
    <source>
        <dbReference type="ARBA" id="ARBA00023065"/>
    </source>
</evidence>
<keyword evidence="2 10" id="KW-0813">Transport</keyword>
<evidence type="ECO:0000313" key="14">
    <source>
        <dbReference type="Proteomes" id="UP001161137"/>
    </source>
</evidence>
<reference evidence="13" key="1">
    <citation type="submission" date="2022-09" db="EMBL/GenBank/DDBJ databases">
        <title>Intensive care unit water sources are persistently colonized with multi-drug resistant bacteria and are the site of extensive horizontal gene transfer of antibiotic resistance genes.</title>
        <authorList>
            <person name="Diorio-Toth L."/>
        </authorList>
    </citation>
    <scope>NUCLEOTIDE SEQUENCE</scope>
    <source>
        <strain evidence="13">GD03863</strain>
    </source>
</reference>
<feature type="transmembrane region" description="Helical" evidence="12">
    <location>
        <begin position="273"/>
        <end position="293"/>
    </location>
</feature>
<feature type="binding site" evidence="11">
    <location>
        <position position="221"/>
    </location>
    <ligand>
        <name>K(+)</name>
        <dbReference type="ChEBI" id="CHEBI:29103"/>
    </ligand>
</feature>
<evidence type="ECO:0000256" key="2">
    <source>
        <dbReference type="ARBA" id="ARBA00022448"/>
    </source>
</evidence>
<organism evidence="13 14">
    <name type="scientific">Ectopseudomonas toyotomiensis</name>
    <dbReference type="NCBI Taxonomy" id="554344"/>
    <lineage>
        <taxon>Bacteria</taxon>
        <taxon>Pseudomonadati</taxon>
        <taxon>Pseudomonadota</taxon>
        <taxon>Gammaproteobacteria</taxon>
        <taxon>Pseudomonadales</taxon>
        <taxon>Pseudomonadaceae</taxon>
        <taxon>Ectopseudomonas</taxon>
    </lineage>
</organism>
<evidence type="ECO:0000256" key="11">
    <source>
        <dbReference type="PIRSR" id="PIRSR006247-1"/>
    </source>
</evidence>
<feature type="binding site" evidence="11">
    <location>
        <position position="114"/>
    </location>
    <ligand>
        <name>K(+)</name>
        <dbReference type="ChEBI" id="CHEBI:29103"/>
    </ligand>
</feature>
<feature type="binding site" evidence="11">
    <location>
        <position position="316"/>
    </location>
    <ligand>
        <name>K(+)</name>
        <dbReference type="ChEBI" id="CHEBI:29103"/>
    </ligand>
</feature>
<evidence type="ECO:0000256" key="9">
    <source>
        <dbReference type="ARBA" id="ARBA00023136"/>
    </source>
</evidence>
<evidence type="ECO:0000256" key="4">
    <source>
        <dbReference type="ARBA" id="ARBA00022538"/>
    </source>
</evidence>
<feature type="transmembrane region" description="Helical" evidence="12">
    <location>
        <begin position="40"/>
        <end position="61"/>
    </location>
</feature>
<comment type="function">
    <text evidence="10">Low-affinity potassium transport system. Interacts with Trk system potassium uptake protein TrkA.</text>
</comment>
<protein>
    <recommendedName>
        <fullName evidence="10">Trk system potassium uptake protein</fullName>
    </recommendedName>
</protein>
<dbReference type="GO" id="GO:0015379">
    <property type="term" value="F:potassium:chloride symporter activity"/>
    <property type="evidence" value="ECO:0007669"/>
    <property type="project" value="InterPro"/>
</dbReference>
<dbReference type="RefSeq" id="WP_196460805.1">
    <property type="nucleotide sequence ID" value="NZ_JACFYY010000018.1"/>
</dbReference>
<proteinExistence type="inferred from homology"/>
<accession>A0AA42INU3</accession>
<evidence type="ECO:0000313" key="13">
    <source>
        <dbReference type="EMBL" id="MDH0703181.1"/>
    </source>
</evidence>
<dbReference type="Proteomes" id="UP001161137">
    <property type="component" value="Unassembled WGS sequence"/>
</dbReference>
<evidence type="ECO:0000256" key="3">
    <source>
        <dbReference type="ARBA" id="ARBA00022475"/>
    </source>
</evidence>
<feature type="binding site" evidence="11">
    <location>
        <position position="317"/>
    </location>
    <ligand>
        <name>K(+)</name>
        <dbReference type="ChEBI" id="CHEBI:29103"/>
    </ligand>
</feature>
<sequence length="484" mass="52924">MALPTLRIIGFIIGIFLITLAISMAIPMLTLLIFEQPEDLNAFLWSSLITLIAGLALVIPGRPQNAQLRPRDMYLLTTGSWTMVCSFAALPMMLIAHISYTDAVFETMSGITTTGSTVLTGLDDMSPGILIWRSMLQWLGGIGFIGMAVAILPLLRVGGMRLFQTESSDWGEKVMPRSHMAAKYLLLVYLALTGFGFLAYWVAGMSPFDAINHAMTSISTGGYSTSDSSLANWQQPAVHWTAVVLMLLGGMPFMLYVAFFRGNRQALFKDHQVRGFIGFLLLTWLVFGTWLWINSDHAWLDAVRIVAVNVTSVVTTTGFALGDYTTWGSFAVLLFFYLTFVGGCSGSTSGGLKIFRFQVAYVLLKANLMQLVHPRAVIKQQYNNHNLDEEIVRSLITFSFFFTITIGVLALALTLVGLDWVTALTGAATAVCNVGPGLGPIIGPAGNFASLPDSAKWLLSSGMLLGRLEILTVLVLVTRSFWKH</sequence>
<feature type="transmembrane region" description="Helical" evidence="12">
    <location>
        <begin position="395"/>
        <end position="416"/>
    </location>
</feature>
<feature type="transmembrane region" description="Helical" evidence="12">
    <location>
        <begin position="184"/>
        <end position="203"/>
    </location>
</feature>
<feature type="transmembrane region" description="Helical" evidence="12">
    <location>
        <begin position="237"/>
        <end position="261"/>
    </location>
</feature>
<evidence type="ECO:0000256" key="5">
    <source>
        <dbReference type="ARBA" id="ARBA00022692"/>
    </source>
</evidence>
<dbReference type="InterPro" id="IPR004772">
    <property type="entry name" value="TrkH"/>
</dbReference>
<keyword evidence="9 10" id="KW-0472">Membrane</keyword>
<keyword evidence="10" id="KW-0997">Cell inner membrane</keyword>
<dbReference type="GO" id="GO:0046872">
    <property type="term" value="F:metal ion binding"/>
    <property type="evidence" value="ECO:0007669"/>
    <property type="project" value="UniProtKB-KW"/>
</dbReference>
<keyword evidence="6 10" id="KW-0630">Potassium</keyword>
<comment type="caution">
    <text evidence="13">The sequence shown here is derived from an EMBL/GenBank/DDBJ whole genome shotgun (WGS) entry which is preliminary data.</text>
</comment>
<keyword evidence="5 12" id="KW-0812">Transmembrane</keyword>
<feature type="transmembrane region" description="Helical" evidence="12">
    <location>
        <begin position="73"/>
        <end position="100"/>
    </location>
</feature>
<dbReference type="PANTHER" id="PTHR32024">
    <property type="entry name" value="TRK SYSTEM POTASSIUM UPTAKE PROTEIN TRKG-RELATED"/>
    <property type="match status" value="1"/>
</dbReference>
<dbReference type="PIRSF" id="PIRSF006247">
    <property type="entry name" value="TrkH"/>
    <property type="match status" value="1"/>
</dbReference>
<keyword evidence="11" id="KW-0479">Metal-binding</keyword>
<feature type="binding site" evidence="11">
    <location>
        <position position="434"/>
    </location>
    <ligand>
        <name>K(+)</name>
        <dbReference type="ChEBI" id="CHEBI:29103"/>
    </ligand>
</feature>
<dbReference type="AlphaFoldDB" id="A0AA42INU3"/>
<feature type="binding site" evidence="11">
    <location>
        <position position="113"/>
    </location>
    <ligand>
        <name>K(+)</name>
        <dbReference type="ChEBI" id="CHEBI:29103"/>
    </ligand>
</feature>
<keyword evidence="3 10" id="KW-1003">Cell membrane</keyword>
<dbReference type="GO" id="GO:0005886">
    <property type="term" value="C:plasma membrane"/>
    <property type="evidence" value="ECO:0007669"/>
    <property type="project" value="UniProtKB-SubCell"/>
</dbReference>
<gene>
    <name evidence="13" type="ORF">N5D41_16995</name>
</gene>
<evidence type="ECO:0000256" key="7">
    <source>
        <dbReference type="ARBA" id="ARBA00022989"/>
    </source>
</evidence>
<evidence type="ECO:0000256" key="12">
    <source>
        <dbReference type="SAM" id="Phobius"/>
    </source>
</evidence>
<keyword evidence="7 12" id="KW-1133">Transmembrane helix</keyword>
<evidence type="ECO:0000256" key="1">
    <source>
        <dbReference type="ARBA" id="ARBA00004651"/>
    </source>
</evidence>
<feature type="transmembrane region" description="Helical" evidence="12">
    <location>
        <begin position="12"/>
        <end position="34"/>
    </location>
</feature>
<dbReference type="Pfam" id="PF02386">
    <property type="entry name" value="TrkH"/>
    <property type="match status" value="1"/>
</dbReference>
<dbReference type="InterPro" id="IPR003445">
    <property type="entry name" value="Cat_transpt"/>
</dbReference>
<evidence type="ECO:0000256" key="10">
    <source>
        <dbReference type="PIRNR" id="PIRNR006247"/>
    </source>
</evidence>
<dbReference type="EMBL" id="JAOCDH010000019">
    <property type="protein sequence ID" value="MDH0703181.1"/>
    <property type="molecule type" value="Genomic_DNA"/>
</dbReference>
<name>A0AA42INU3_9GAMM</name>
<feature type="transmembrane region" description="Helical" evidence="12">
    <location>
        <begin position="457"/>
        <end position="477"/>
    </location>
</feature>
<dbReference type="PANTHER" id="PTHR32024:SF3">
    <property type="entry name" value="TRK SYSTEM POTASSIUM UPTAKE PROTEIN"/>
    <property type="match status" value="1"/>
</dbReference>
<keyword evidence="4 10" id="KW-0633">Potassium transport</keyword>
<keyword evidence="8 10" id="KW-0406">Ion transport</keyword>